<evidence type="ECO:0000256" key="1">
    <source>
        <dbReference type="SAM" id="MobiDB-lite"/>
    </source>
</evidence>
<reference evidence="3" key="1">
    <citation type="submission" date="2018-08" db="EMBL/GenBank/DDBJ databases">
        <title>A genome reference for cultivated species of the human gut microbiota.</title>
        <authorList>
            <person name="Zou Y."/>
            <person name="Xue W."/>
            <person name="Luo G."/>
        </authorList>
    </citation>
    <scope>NUCLEOTIDE SEQUENCE [LARGE SCALE GENOMIC DNA]</scope>
    <source>
        <strain evidence="3">TF05-5AC</strain>
    </source>
</reference>
<dbReference type="RefSeq" id="WP_117545279.1">
    <property type="nucleotide sequence ID" value="NZ_QVLV01000017.1"/>
</dbReference>
<proteinExistence type="predicted"/>
<sequence length="451" mass="50995">MGHILNLSNFTKAFRYLKKNGLGAAFSAVEERILQERSQAEEAGGNGTGSRYQPPTETELDAQRRRSWPDPVLFSIAVPAYETDPVYLKELLDSLQEQTYPCWELILADAGTGDSVRKAAEARADERIRYIRLASNDGIAGNTNAAIELAQGAYIGLLDHDDILTRDALYEMACALEKQEQNGIHPVFLYSDEDKCDGEAQNTYEPHRKKDFNLDLLLSNNYICHFLVMDAAVMKRLRLRTGFDGAQDYDLVLRAAGQVLEGTPEEAYVHIPKILYHWRCHRNSTASNPASKTYAYEAGRRALEDFGREHGWKVQAEDTRHLGFYRLEFMPDALSQRSDLGAVAGPLPSRNGRLVSGIYDEAPDSTVTMRYDGLKRRFSGYMHRAVLTQDVEAADIRTMQVRPEFRKDLDLALQEIRAGADPVRTSIAFCLTLRKRGFRILWDPDRKEGIH</sequence>
<evidence type="ECO:0000313" key="4">
    <source>
        <dbReference type="Proteomes" id="UP000260812"/>
    </source>
</evidence>
<dbReference type="Pfam" id="PF00535">
    <property type="entry name" value="Glycos_transf_2"/>
    <property type="match status" value="1"/>
</dbReference>
<name>A0A3E3HZB8_9FIRM</name>
<dbReference type="AlphaFoldDB" id="A0A3E3HZB8"/>
<organism evidence="3 4">
    <name type="scientific">Eisenbergiella massiliensis</name>
    <dbReference type="NCBI Taxonomy" id="1720294"/>
    <lineage>
        <taxon>Bacteria</taxon>
        <taxon>Bacillati</taxon>
        <taxon>Bacillota</taxon>
        <taxon>Clostridia</taxon>
        <taxon>Lachnospirales</taxon>
        <taxon>Lachnospiraceae</taxon>
        <taxon>Eisenbergiella</taxon>
    </lineage>
</organism>
<feature type="region of interest" description="Disordered" evidence="1">
    <location>
        <begin position="38"/>
        <end position="65"/>
    </location>
</feature>
<dbReference type="GeneID" id="97989160"/>
<dbReference type="Gene3D" id="3.90.550.10">
    <property type="entry name" value="Spore Coat Polysaccharide Biosynthesis Protein SpsA, Chain A"/>
    <property type="match status" value="1"/>
</dbReference>
<gene>
    <name evidence="3" type="ORF">DXC51_20385</name>
</gene>
<dbReference type="PANTHER" id="PTHR22916:SF3">
    <property type="entry name" value="UDP-GLCNAC:BETAGAL BETA-1,3-N-ACETYLGLUCOSAMINYLTRANSFERASE-LIKE PROTEIN 1"/>
    <property type="match status" value="1"/>
</dbReference>
<comment type="caution">
    <text evidence="3">The sequence shown here is derived from an EMBL/GenBank/DDBJ whole genome shotgun (WGS) entry which is preliminary data.</text>
</comment>
<dbReference type="GO" id="GO:0016758">
    <property type="term" value="F:hexosyltransferase activity"/>
    <property type="evidence" value="ECO:0007669"/>
    <property type="project" value="UniProtKB-ARBA"/>
</dbReference>
<accession>A0A3E3HZB8</accession>
<dbReference type="EMBL" id="QVLV01000017">
    <property type="protein sequence ID" value="RGE57190.1"/>
    <property type="molecule type" value="Genomic_DNA"/>
</dbReference>
<evidence type="ECO:0000313" key="3">
    <source>
        <dbReference type="EMBL" id="RGE57190.1"/>
    </source>
</evidence>
<keyword evidence="3" id="KW-0808">Transferase</keyword>
<dbReference type="InterPro" id="IPR001173">
    <property type="entry name" value="Glyco_trans_2-like"/>
</dbReference>
<dbReference type="SUPFAM" id="SSF53448">
    <property type="entry name" value="Nucleotide-diphospho-sugar transferases"/>
    <property type="match status" value="1"/>
</dbReference>
<dbReference type="InterPro" id="IPR029044">
    <property type="entry name" value="Nucleotide-diphossugar_trans"/>
</dbReference>
<protein>
    <submittedName>
        <fullName evidence="3">Glycosyltransferase</fullName>
    </submittedName>
</protein>
<evidence type="ECO:0000259" key="2">
    <source>
        <dbReference type="Pfam" id="PF00535"/>
    </source>
</evidence>
<keyword evidence="4" id="KW-1185">Reference proteome</keyword>
<dbReference type="Proteomes" id="UP000260812">
    <property type="component" value="Unassembled WGS sequence"/>
</dbReference>
<dbReference type="PANTHER" id="PTHR22916">
    <property type="entry name" value="GLYCOSYLTRANSFERASE"/>
    <property type="match status" value="1"/>
</dbReference>
<feature type="domain" description="Glycosyltransferase 2-like" evidence="2">
    <location>
        <begin position="75"/>
        <end position="235"/>
    </location>
</feature>